<dbReference type="PANTHER" id="PTHR37422">
    <property type="entry name" value="TEICHURONIC ACID BIOSYNTHESIS PROTEIN TUAE"/>
    <property type="match status" value="1"/>
</dbReference>
<dbReference type="KEGG" id="aia:AWH56_005560"/>
<gene>
    <name evidence="7" type="ORF">AWH56_21890</name>
</gene>
<protein>
    <submittedName>
        <fullName evidence="7">Polymerase</fullName>
    </submittedName>
</protein>
<feature type="transmembrane region" description="Helical" evidence="5">
    <location>
        <begin position="7"/>
        <end position="24"/>
    </location>
</feature>
<evidence type="ECO:0000256" key="2">
    <source>
        <dbReference type="ARBA" id="ARBA00022692"/>
    </source>
</evidence>
<organism evidence="7">
    <name type="scientific">Anaerobacillus isosaccharinicus</name>
    <dbReference type="NCBI Taxonomy" id="1532552"/>
    <lineage>
        <taxon>Bacteria</taxon>
        <taxon>Bacillati</taxon>
        <taxon>Bacillota</taxon>
        <taxon>Bacilli</taxon>
        <taxon>Bacillales</taxon>
        <taxon>Bacillaceae</taxon>
        <taxon>Anaerobacillus</taxon>
    </lineage>
</organism>
<keyword evidence="3 5" id="KW-1133">Transmembrane helix</keyword>
<name>A0A1S2KZW5_9BACI</name>
<accession>A0A1S2KZW5</accession>
<feature type="transmembrane region" description="Helical" evidence="5">
    <location>
        <begin position="400"/>
        <end position="419"/>
    </location>
</feature>
<dbReference type="AlphaFoldDB" id="A0A1S2KZW5"/>
<proteinExistence type="predicted"/>
<keyword evidence="2 5" id="KW-0812">Transmembrane</keyword>
<evidence type="ECO:0000256" key="4">
    <source>
        <dbReference type="ARBA" id="ARBA00023136"/>
    </source>
</evidence>
<dbReference type="InterPro" id="IPR007016">
    <property type="entry name" value="O-antigen_ligase-rel_domated"/>
</dbReference>
<evidence type="ECO:0000256" key="3">
    <source>
        <dbReference type="ARBA" id="ARBA00022989"/>
    </source>
</evidence>
<evidence type="ECO:0000313" key="7">
    <source>
        <dbReference type="EMBL" id="OIJ05640.1"/>
    </source>
</evidence>
<dbReference type="GO" id="GO:0016874">
    <property type="term" value="F:ligase activity"/>
    <property type="evidence" value="ECO:0007669"/>
    <property type="project" value="UniProtKB-KW"/>
</dbReference>
<comment type="caution">
    <text evidence="7">The sequence shown here is derived from an EMBL/GenBank/DDBJ whole genome shotgun (WGS) entry which is preliminary data.</text>
</comment>
<feature type="transmembrane region" description="Helical" evidence="5">
    <location>
        <begin position="94"/>
        <end position="112"/>
    </location>
</feature>
<sequence>MPLRNSLTYYVILLHLFLVPLVYFKAYIGPIPISIEIILIPILVLVALYDYQKKNISLNSFNPIPFLTAFALFFLISIISLINAVSLMSGIMEMLRYLSYVIMFVIMLKVSFSKEQYISFVKVFFVSTTIVAVYGLFQYVFNFNLNTAGLYALKEAIGRVESTMVNPNYYSAFINLVLPAFLVLTVIVLKNKGYQLLSFAVVGLLVVNMILTYTRVAWLVMFMALALIAIITWRDFFKNFFKPHLLIAFALLSLIVYNMPDFQGRMLSAIYAAENMVFNTGRTIEEPLPGELEPGEDPEEVVIDELTEKAMVSRTTLWKTGLYMYRDNPILGVGMGNYLDRYSDYVEKYPELYLGHERYSVHNSFLKVMAETGTIGIISFLLIYIVYYVYTVRFYFNQDLIGKLVIASLFVGSITFMMQNNSNNLIFIPQMNVIFWMLSALAFNFAFGNQKKL</sequence>
<feature type="transmembrane region" description="Helical" evidence="5">
    <location>
        <begin position="217"/>
        <end position="233"/>
    </location>
</feature>
<dbReference type="GO" id="GO:0016020">
    <property type="term" value="C:membrane"/>
    <property type="evidence" value="ECO:0007669"/>
    <property type="project" value="UniProtKB-SubCell"/>
</dbReference>
<comment type="subcellular location">
    <subcellularLocation>
        <location evidence="1">Membrane</location>
        <topology evidence="1">Multi-pass membrane protein</topology>
    </subcellularLocation>
</comment>
<evidence type="ECO:0000259" key="6">
    <source>
        <dbReference type="Pfam" id="PF04932"/>
    </source>
</evidence>
<feature type="domain" description="O-antigen ligase-related" evidence="6">
    <location>
        <begin position="201"/>
        <end position="381"/>
    </location>
</feature>
<evidence type="ECO:0000256" key="5">
    <source>
        <dbReference type="SAM" id="Phobius"/>
    </source>
</evidence>
<feature type="transmembrane region" description="Helical" evidence="5">
    <location>
        <begin position="61"/>
        <end position="82"/>
    </location>
</feature>
<feature type="transmembrane region" description="Helical" evidence="5">
    <location>
        <begin position="194"/>
        <end position="211"/>
    </location>
</feature>
<dbReference type="OrthoDB" id="9806320at2"/>
<feature type="transmembrane region" description="Helical" evidence="5">
    <location>
        <begin position="119"/>
        <end position="141"/>
    </location>
</feature>
<feature type="transmembrane region" description="Helical" evidence="5">
    <location>
        <begin position="30"/>
        <end position="49"/>
    </location>
</feature>
<dbReference type="InterPro" id="IPR051533">
    <property type="entry name" value="WaaL-like"/>
</dbReference>
<dbReference type="EMBL" id="LQXD01000189">
    <property type="protein sequence ID" value="OIJ05640.1"/>
    <property type="molecule type" value="Genomic_DNA"/>
</dbReference>
<evidence type="ECO:0000256" key="1">
    <source>
        <dbReference type="ARBA" id="ARBA00004141"/>
    </source>
</evidence>
<dbReference type="PANTHER" id="PTHR37422:SF17">
    <property type="entry name" value="O-ANTIGEN LIGASE"/>
    <property type="match status" value="1"/>
</dbReference>
<feature type="transmembrane region" description="Helical" evidence="5">
    <location>
        <begin position="240"/>
        <end position="259"/>
    </location>
</feature>
<reference evidence="7" key="1">
    <citation type="submission" date="2016-10" db="EMBL/GenBank/DDBJ databases">
        <title>Draft genome sequences of four alkaliphilic bacteria belonging to the Anaerobacillus genus.</title>
        <authorList>
            <person name="Bassil N.M."/>
            <person name="Lloyd J.R."/>
        </authorList>
    </citation>
    <scope>NUCLEOTIDE SEQUENCE [LARGE SCALE GENOMIC DNA]</scope>
    <source>
        <strain evidence="7">NB2006</strain>
    </source>
</reference>
<feature type="transmembrane region" description="Helical" evidence="5">
    <location>
        <begin position="368"/>
        <end position="388"/>
    </location>
</feature>
<dbReference type="Pfam" id="PF04932">
    <property type="entry name" value="Wzy_C"/>
    <property type="match status" value="1"/>
</dbReference>
<keyword evidence="4 5" id="KW-0472">Membrane</keyword>
<feature type="transmembrane region" description="Helical" evidence="5">
    <location>
        <begin position="169"/>
        <end position="189"/>
    </location>
</feature>
<feature type="transmembrane region" description="Helical" evidence="5">
    <location>
        <begin position="425"/>
        <end position="447"/>
    </location>
</feature>